<keyword evidence="9" id="KW-1185">Reference proteome</keyword>
<dbReference type="InterPro" id="IPR011009">
    <property type="entry name" value="Kinase-like_dom_sf"/>
</dbReference>
<protein>
    <recommendedName>
        <fullName evidence="7">Protein kinase domain-containing protein</fullName>
    </recommendedName>
</protein>
<feature type="region of interest" description="Disordered" evidence="6">
    <location>
        <begin position="620"/>
        <end position="644"/>
    </location>
</feature>
<dbReference type="Pfam" id="PF12796">
    <property type="entry name" value="Ank_2"/>
    <property type="match status" value="1"/>
</dbReference>
<dbReference type="Proteomes" id="UP001172457">
    <property type="component" value="Chromosome 3"/>
</dbReference>
<dbReference type="Gene3D" id="1.10.510.10">
    <property type="entry name" value="Transferase(Phosphotransferase) domain 1"/>
    <property type="match status" value="1"/>
</dbReference>
<keyword evidence="5" id="KW-0067">ATP-binding</keyword>
<dbReference type="PANTHER" id="PTHR27003">
    <property type="entry name" value="OS07G0166700 PROTEIN"/>
    <property type="match status" value="1"/>
</dbReference>
<dbReference type="PROSITE" id="PS50011">
    <property type="entry name" value="PROTEIN_KINASE_DOM"/>
    <property type="match status" value="1"/>
</dbReference>
<evidence type="ECO:0000313" key="8">
    <source>
        <dbReference type="EMBL" id="KAJ9559421.1"/>
    </source>
</evidence>
<evidence type="ECO:0000256" key="5">
    <source>
        <dbReference type="ARBA" id="ARBA00022840"/>
    </source>
</evidence>
<dbReference type="GO" id="GO:0005524">
    <property type="term" value="F:ATP binding"/>
    <property type="evidence" value="ECO:0007669"/>
    <property type="project" value="UniProtKB-KW"/>
</dbReference>
<dbReference type="GO" id="GO:0005886">
    <property type="term" value="C:plasma membrane"/>
    <property type="evidence" value="ECO:0007669"/>
    <property type="project" value="TreeGrafter"/>
</dbReference>
<name>A0AA38TPZ0_9ASTR</name>
<accession>A0AA38TPZ0</accession>
<dbReference type="PROSITE" id="PS00108">
    <property type="entry name" value="PROTEIN_KINASE_ST"/>
    <property type="match status" value="1"/>
</dbReference>
<evidence type="ECO:0000256" key="6">
    <source>
        <dbReference type="SAM" id="MobiDB-lite"/>
    </source>
</evidence>
<dbReference type="SUPFAM" id="SSF48403">
    <property type="entry name" value="Ankyrin repeat"/>
    <property type="match status" value="1"/>
</dbReference>
<dbReference type="InterPro" id="IPR036770">
    <property type="entry name" value="Ankyrin_rpt-contain_sf"/>
</dbReference>
<feature type="domain" description="Protein kinase" evidence="7">
    <location>
        <begin position="24"/>
        <end position="300"/>
    </location>
</feature>
<comment type="caution">
    <text evidence="8">The sequence shown here is derived from an EMBL/GenBank/DDBJ whole genome shotgun (WGS) entry which is preliminary data.</text>
</comment>
<keyword evidence="2" id="KW-0808">Transferase</keyword>
<keyword evidence="1" id="KW-0723">Serine/threonine-protein kinase</keyword>
<dbReference type="InterPro" id="IPR008271">
    <property type="entry name" value="Ser/Thr_kinase_AS"/>
</dbReference>
<keyword evidence="3" id="KW-0547">Nucleotide-binding</keyword>
<dbReference type="InterPro" id="IPR045272">
    <property type="entry name" value="ANXUR1/2-like"/>
</dbReference>
<dbReference type="InterPro" id="IPR000719">
    <property type="entry name" value="Prot_kinase_dom"/>
</dbReference>
<sequence length="644" mass="73465">MSSIKEFEHLKIPLQAIKLATNNFNDNNYISRGGFGKVHKGELIHFGKPVTVAVKCLDKALGQGNPEFWKEIMMLSRYKHQNLVSLLGFCDEDGESILVYEYLPNKSLNMHLSSIELSWTQRLKICIGAAKGLQYLHDPCNTMQRVLHRDIKSSNILLDDNWNAKISDFGLSNFGPANQEFTFLFTHPVGSFGYCDPAYAESGFLTKESDVYSFGVVLFEVLCGRLCIVDYNDNRLFLPKLARSCYEENRLDTIVQESLLEHMSRACLRKFSTIAYQCLHKDRTQRPTFAKIVRELEIALQFQYKDQSTFPRNDDFAPITPSAHVNKDEQNPKDTLAANPSAARMQAASRAWYVERLKKDVESSNTEEEARSIIMGIFVRIQDGLSLDFRDKFGWTALHWAAHYGQRMVASLLSAGANPYLVTDPTSENPNGYTPADLASKSGYQGLAAYLAEKSLVAHFEAMTLAGNASGSLQSTFMSNKDFPANTPSVALNEDEQYLKDTLAAYRNAADAASRIQAAFKIIKIQETFRRYQARWRYTDILWSVGVLEKAILRWRFKRRGFRGLQVDPTNVEKDKNQENNGMEDFFLDSRKQADDRIERSVVQVQAMFRSRRAQEEYRKMKQEHLQASHEYNESLDPATDMEK</sequence>
<reference evidence="8" key="1">
    <citation type="submission" date="2023-03" db="EMBL/GenBank/DDBJ databases">
        <title>Chromosome-scale reference genome and RAD-based genetic map of yellow starthistle (Centaurea solstitialis) reveal putative structural variation and QTLs associated with invader traits.</title>
        <authorList>
            <person name="Reatini B."/>
            <person name="Cang F.A."/>
            <person name="Jiang Q."/>
            <person name="Mckibben M.T.W."/>
            <person name="Barker M.S."/>
            <person name="Rieseberg L.H."/>
            <person name="Dlugosch K.M."/>
        </authorList>
    </citation>
    <scope>NUCLEOTIDE SEQUENCE</scope>
    <source>
        <strain evidence="8">CAN-66</strain>
        <tissue evidence="8">Leaf</tissue>
    </source>
</reference>
<evidence type="ECO:0000259" key="7">
    <source>
        <dbReference type="PROSITE" id="PS50011"/>
    </source>
</evidence>
<keyword evidence="4" id="KW-0418">Kinase</keyword>
<evidence type="ECO:0000256" key="3">
    <source>
        <dbReference type="ARBA" id="ARBA00022741"/>
    </source>
</evidence>
<evidence type="ECO:0000256" key="4">
    <source>
        <dbReference type="ARBA" id="ARBA00022777"/>
    </source>
</evidence>
<organism evidence="8 9">
    <name type="scientific">Centaurea solstitialis</name>
    <name type="common">yellow star-thistle</name>
    <dbReference type="NCBI Taxonomy" id="347529"/>
    <lineage>
        <taxon>Eukaryota</taxon>
        <taxon>Viridiplantae</taxon>
        <taxon>Streptophyta</taxon>
        <taxon>Embryophyta</taxon>
        <taxon>Tracheophyta</taxon>
        <taxon>Spermatophyta</taxon>
        <taxon>Magnoliopsida</taxon>
        <taxon>eudicotyledons</taxon>
        <taxon>Gunneridae</taxon>
        <taxon>Pentapetalae</taxon>
        <taxon>asterids</taxon>
        <taxon>campanulids</taxon>
        <taxon>Asterales</taxon>
        <taxon>Asteraceae</taxon>
        <taxon>Carduoideae</taxon>
        <taxon>Cardueae</taxon>
        <taxon>Centaureinae</taxon>
        <taxon>Centaurea</taxon>
    </lineage>
</organism>
<dbReference type="Gene3D" id="1.20.5.190">
    <property type="match status" value="1"/>
</dbReference>
<dbReference type="GO" id="GO:0004714">
    <property type="term" value="F:transmembrane receptor protein tyrosine kinase activity"/>
    <property type="evidence" value="ECO:0007669"/>
    <property type="project" value="InterPro"/>
</dbReference>
<proteinExistence type="predicted"/>
<dbReference type="GO" id="GO:0004674">
    <property type="term" value="F:protein serine/threonine kinase activity"/>
    <property type="evidence" value="ECO:0007669"/>
    <property type="project" value="UniProtKB-KW"/>
</dbReference>
<dbReference type="InterPro" id="IPR002110">
    <property type="entry name" value="Ankyrin_rpt"/>
</dbReference>
<dbReference type="PANTHER" id="PTHR27003:SF459">
    <property type="entry name" value="IQ MOTIF, EF-HAND BINDING SITE, PROTEIN KINASE-LIKE DOMAIN PROTEIN-RELATED"/>
    <property type="match status" value="1"/>
</dbReference>
<dbReference type="Pfam" id="PF07714">
    <property type="entry name" value="PK_Tyr_Ser-Thr"/>
    <property type="match status" value="1"/>
</dbReference>
<dbReference type="Gene3D" id="3.30.200.20">
    <property type="entry name" value="Phosphorylase Kinase, domain 1"/>
    <property type="match status" value="1"/>
</dbReference>
<dbReference type="SMART" id="SM00220">
    <property type="entry name" value="S_TKc"/>
    <property type="match status" value="1"/>
</dbReference>
<dbReference type="FunFam" id="3.30.200.20:FF:000039">
    <property type="entry name" value="receptor-like protein kinase FERONIA"/>
    <property type="match status" value="1"/>
</dbReference>
<evidence type="ECO:0000256" key="1">
    <source>
        <dbReference type="ARBA" id="ARBA00022527"/>
    </source>
</evidence>
<evidence type="ECO:0000256" key="2">
    <source>
        <dbReference type="ARBA" id="ARBA00022679"/>
    </source>
</evidence>
<dbReference type="InterPro" id="IPR001245">
    <property type="entry name" value="Ser-Thr/Tyr_kinase_cat_dom"/>
</dbReference>
<dbReference type="AlphaFoldDB" id="A0AA38TPZ0"/>
<feature type="compositionally biased region" description="Basic and acidic residues" evidence="6">
    <location>
        <begin position="620"/>
        <end position="633"/>
    </location>
</feature>
<gene>
    <name evidence="8" type="ORF">OSB04_014035</name>
</gene>
<dbReference type="EMBL" id="JARYMX010000003">
    <property type="protein sequence ID" value="KAJ9559421.1"/>
    <property type="molecule type" value="Genomic_DNA"/>
</dbReference>
<dbReference type="Gene3D" id="1.25.40.20">
    <property type="entry name" value="Ankyrin repeat-containing domain"/>
    <property type="match status" value="1"/>
</dbReference>
<evidence type="ECO:0000313" key="9">
    <source>
        <dbReference type="Proteomes" id="UP001172457"/>
    </source>
</evidence>
<dbReference type="GO" id="GO:0009506">
    <property type="term" value="C:plasmodesma"/>
    <property type="evidence" value="ECO:0007669"/>
    <property type="project" value="TreeGrafter"/>
</dbReference>
<dbReference type="SUPFAM" id="SSF56112">
    <property type="entry name" value="Protein kinase-like (PK-like)"/>
    <property type="match status" value="1"/>
</dbReference>
<dbReference type="PROSITE" id="PS50096">
    <property type="entry name" value="IQ"/>
    <property type="match status" value="2"/>
</dbReference>